<dbReference type="InterPro" id="IPR050391">
    <property type="entry name" value="Mito_Metabolite_Transporter"/>
</dbReference>
<dbReference type="AlphaFoldDB" id="A0A0D3JY01"/>
<keyword evidence="4 8" id="KW-0812">Transmembrane</keyword>
<dbReference type="Pfam" id="PF00153">
    <property type="entry name" value="Mito_carr"/>
    <property type="match status" value="3"/>
</dbReference>
<dbReference type="RefSeq" id="XP_005780815.1">
    <property type="nucleotide sequence ID" value="XM_005780758.1"/>
</dbReference>
<protein>
    <submittedName>
        <fullName evidence="10">Uncharacterized protein</fullName>
    </submittedName>
</protein>
<dbReference type="InterPro" id="IPR023395">
    <property type="entry name" value="MCP_dom_sf"/>
</dbReference>
<dbReference type="PaxDb" id="2903-EOD08743"/>
<evidence type="ECO:0000256" key="9">
    <source>
        <dbReference type="RuleBase" id="RU000488"/>
    </source>
</evidence>
<dbReference type="HOGENOM" id="CLU_015166_14_2_1"/>
<evidence type="ECO:0000256" key="7">
    <source>
        <dbReference type="ARBA" id="ARBA00023136"/>
    </source>
</evidence>
<dbReference type="EnsemblProtists" id="EOD08743">
    <property type="protein sequence ID" value="EOD08743"/>
    <property type="gene ID" value="EMIHUDRAFT_459948"/>
</dbReference>
<dbReference type="eggNOG" id="KOG0753">
    <property type="taxonomic scope" value="Eukaryota"/>
</dbReference>
<feature type="repeat" description="Solcar" evidence="8">
    <location>
        <begin position="221"/>
        <end position="308"/>
    </location>
</feature>
<keyword evidence="5" id="KW-0677">Repeat</keyword>
<evidence type="ECO:0000256" key="1">
    <source>
        <dbReference type="ARBA" id="ARBA00004141"/>
    </source>
</evidence>
<evidence type="ECO:0000313" key="11">
    <source>
        <dbReference type="Proteomes" id="UP000013827"/>
    </source>
</evidence>
<dbReference type="Proteomes" id="UP000013827">
    <property type="component" value="Unassembled WGS sequence"/>
</dbReference>
<dbReference type="OMA" id="LIPCWLR"/>
<proteinExistence type="inferred from homology"/>
<dbReference type="PROSITE" id="PS50920">
    <property type="entry name" value="SOLCAR"/>
    <property type="match status" value="3"/>
</dbReference>
<keyword evidence="6" id="KW-1133">Transmembrane helix</keyword>
<comment type="similarity">
    <text evidence="2 9">Belongs to the mitochondrial carrier (TC 2.A.29) family.</text>
</comment>
<evidence type="ECO:0000313" key="10">
    <source>
        <dbReference type="EnsemblProtists" id="EOD28386"/>
    </source>
</evidence>
<name>A0A0D3JY01_EMIH1</name>
<feature type="repeat" description="Solcar" evidence="8">
    <location>
        <begin position="20"/>
        <end position="110"/>
    </location>
</feature>
<evidence type="ECO:0000256" key="4">
    <source>
        <dbReference type="ARBA" id="ARBA00022692"/>
    </source>
</evidence>
<keyword evidence="7 8" id="KW-0472">Membrane</keyword>
<reference evidence="10" key="2">
    <citation type="submission" date="2024-10" db="UniProtKB">
        <authorList>
            <consortium name="EnsemblProtists"/>
        </authorList>
    </citation>
    <scope>IDENTIFICATION</scope>
</reference>
<evidence type="ECO:0000256" key="6">
    <source>
        <dbReference type="ARBA" id="ARBA00022989"/>
    </source>
</evidence>
<keyword evidence="3 9" id="KW-0813">Transport</keyword>
<dbReference type="RefSeq" id="XP_005761172.1">
    <property type="nucleotide sequence ID" value="XM_005761115.1"/>
</dbReference>
<organism evidence="10 11">
    <name type="scientific">Emiliania huxleyi (strain CCMP1516)</name>
    <dbReference type="NCBI Taxonomy" id="280463"/>
    <lineage>
        <taxon>Eukaryota</taxon>
        <taxon>Haptista</taxon>
        <taxon>Haptophyta</taxon>
        <taxon>Prymnesiophyceae</taxon>
        <taxon>Isochrysidales</taxon>
        <taxon>Noelaerhabdaceae</taxon>
        <taxon>Emiliania</taxon>
    </lineage>
</organism>
<dbReference type="KEGG" id="ehx:EMIHUDRAFT_434757"/>
<reference evidence="11" key="1">
    <citation type="journal article" date="2013" name="Nature">
        <title>Pan genome of the phytoplankton Emiliania underpins its global distribution.</title>
        <authorList>
            <person name="Read B.A."/>
            <person name="Kegel J."/>
            <person name="Klute M.J."/>
            <person name="Kuo A."/>
            <person name="Lefebvre S.C."/>
            <person name="Maumus F."/>
            <person name="Mayer C."/>
            <person name="Miller J."/>
            <person name="Monier A."/>
            <person name="Salamov A."/>
            <person name="Young J."/>
            <person name="Aguilar M."/>
            <person name="Claverie J.M."/>
            <person name="Frickenhaus S."/>
            <person name="Gonzalez K."/>
            <person name="Herman E.K."/>
            <person name="Lin Y.C."/>
            <person name="Napier J."/>
            <person name="Ogata H."/>
            <person name="Sarno A.F."/>
            <person name="Shmutz J."/>
            <person name="Schroeder D."/>
            <person name="de Vargas C."/>
            <person name="Verret F."/>
            <person name="von Dassow P."/>
            <person name="Valentin K."/>
            <person name="Van de Peer Y."/>
            <person name="Wheeler G."/>
            <person name="Dacks J.B."/>
            <person name="Delwiche C.F."/>
            <person name="Dyhrman S.T."/>
            <person name="Glockner G."/>
            <person name="John U."/>
            <person name="Richards T."/>
            <person name="Worden A.Z."/>
            <person name="Zhang X."/>
            <person name="Grigoriev I.V."/>
            <person name="Allen A.E."/>
            <person name="Bidle K."/>
            <person name="Borodovsky M."/>
            <person name="Bowler C."/>
            <person name="Brownlee C."/>
            <person name="Cock J.M."/>
            <person name="Elias M."/>
            <person name="Gladyshev V.N."/>
            <person name="Groth M."/>
            <person name="Guda C."/>
            <person name="Hadaegh A."/>
            <person name="Iglesias-Rodriguez M.D."/>
            <person name="Jenkins J."/>
            <person name="Jones B.M."/>
            <person name="Lawson T."/>
            <person name="Leese F."/>
            <person name="Lindquist E."/>
            <person name="Lobanov A."/>
            <person name="Lomsadze A."/>
            <person name="Malik S.B."/>
            <person name="Marsh M.E."/>
            <person name="Mackinder L."/>
            <person name="Mock T."/>
            <person name="Mueller-Roeber B."/>
            <person name="Pagarete A."/>
            <person name="Parker M."/>
            <person name="Probert I."/>
            <person name="Quesneville H."/>
            <person name="Raines C."/>
            <person name="Rensing S.A."/>
            <person name="Riano-Pachon D.M."/>
            <person name="Richier S."/>
            <person name="Rokitta S."/>
            <person name="Shiraiwa Y."/>
            <person name="Soanes D.M."/>
            <person name="van der Giezen M."/>
            <person name="Wahlund T.M."/>
            <person name="Williams B."/>
            <person name="Wilson W."/>
            <person name="Wolfe G."/>
            <person name="Wurch L.L."/>
        </authorList>
    </citation>
    <scope>NUCLEOTIDE SEQUENCE</scope>
</reference>
<dbReference type="EnsemblProtists" id="EOD28386">
    <property type="protein sequence ID" value="EOD28386"/>
    <property type="gene ID" value="EMIHUDRAFT_434757"/>
</dbReference>
<dbReference type="InterPro" id="IPR018108">
    <property type="entry name" value="MCP_transmembrane"/>
</dbReference>
<dbReference type="GO" id="GO:0016020">
    <property type="term" value="C:membrane"/>
    <property type="evidence" value="ECO:0007669"/>
    <property type="project" value="UniProtKB-SubCell"/>
</dbReference>
<keyword evidence="11" id="KW-1185">Reference proteome</keyword>
<evidence type="ECO:0000256" key="2">
    <source>
        <dbReference type="ARBA" id="ARBA00006375"/>
    </source>
</evidence>
<dbReference type="GeneID" id="17273932"/>
<accession>A0A0D3JY01</accession>
<feature type="repeat" description="Solcar" evidence="8">
    <location>
        <begin position="120"/>
        <end position="212"/>
    </location>
</feature>
<dbReference type="PANTHER" id="PTHR45618">
    <property type="entry name" value="MITOCHONDRIAL DICARBOXYLATE CARRIER-RELATED"/>
    <property type="match status" value="1"/>
</dbReference>
<dbReference type="SUPFAM" id="SSF103506">
    <property type="entry name" value="Mitochondrial carrier"/>
    <property type="match status" value="1"/>
</dbReference>
<dbReference type="Gene3D" id="1.50.40.10">
    <property type="entry name" value="Mitochondrial carrier domain"/>
    <property type="match status" value="1"/>
</dbReference>
<dbReference type="GeneID" id="17254891"/>
<sequence>MSAGQAATTGAAARPVLQLPTAVIQLGCASSACCIADGLCLPLDFLKTRMQLQNELVASGAPRLGVFSMAARVLRTEGVLTFFDGLPAAMMRQASYGGLCFASYPALRDKLNPHSDGKHAPLASKLAAGALAGGTASALANPTDVVKVRIQADGRLRLLGEPARYSGTAQAFRAILAQEGLAAFWKGVGPNMQRAAVVNGAGIATYDQCKQTVTRLMGEDDSLRARCLAALMGGVVTALVGCPFDVVKTRLMNQHEGKRLYRSVSDCFVSIVRVEGVLALWKGLLPVYLRQAPFNLLNYLVLEQLTQTFLGRTLM</sequence>
<evidence type="ECO:0000256" key="5">
    <source>
        <dbReference type="ARBA" id="ARBA00022737"/>
    </source>
</evidence>
<evidence type="ECO:0000256" key="8">
    <source>
        <dbReference type="PROSITE-ProRule" id="PRU00282"/>
    </source>
</evidence>
<dbReference type="KEGG" id="ehx:EMIHUDRAFT_459948"/>
<evidence type="ECO:0000256" key="3">
    <source>
        <dbReference type="ARBA" id="ARBA00022448"/>
    </source>
</evidence>
<comment type="subcellular location">
    <subcellularLocation>
        <location evidence="1">Membrane</location>
        <topology evidence="1">Multi-pass membrane protein</topology>
    </subcellularLocation>
</comment>